<accession>A0ABT9FG61</accession>
<comment type="caution">
    <text evidence="1">The sequence shown here is derived from an EMBL/GenBank/DDBJ whole genome shotgun (WGS) entry which is preliminary data.</text>
</comment>
<name>A0ABT9FG61_9GAMM</name>
<protein>
    <submittedName>
        <fullName evidence="1">Uncharacterized protein</fullName>
    </submittedName>
</protein>
<proteinExistence type="predicted"/>
<evidence type="ECO:0000313" key="1">
    <source>
        <dbReference type="EMBL" id="MDP2565772.1"/>
    </source>
</evidence>
<gene>
    <name evidence="1" type="ORF">Q8W34_14090</name>
</gene>
<dbReference type="EMBL" id="JAUYVT010000014">
    <property type="protein sequence ID" value="MDP2565772.1"/>
    <property type="molecule type" value="Genomic_DNA"/>
</dbReference>
<organism evidence="1 2">
    <name type="scientific">Pseudoalteromonas marina</name>
    <dbReference type="NCBI Taxonomy" id="267375"/>
    <lineage>
        <taxon>Bacteria</taxon>
        <taxon>Pseudomonadati</taxon>
        <taxon>Pseudomonadota</taxon>
        <taxon>Gammaproteobacteria</taxon>
        <taxon>Alteromonadales</taxon>
        <taxon>Pseudoalteromonadaceae</taxon>
        <taxon>Pseudoalteromonas</taxon>
    </lineage>
</organism>
<dbReference type="Proteomes" id="UP001177212">
    <property type="component" value="Unassembled WGS sequence"/>
</dbReference>
<keyword evidence="2" id="KW-1185">Reference proteome</keyword>
<sequence length="157" mass="17680">MNEVKKLVTSQKFSPLAKEINDNGFFGMQHLEKCTDDLYIGVYICEDSKISLEVFLTGSETIKGEIEAYLCLDTYETGISIYGGDSDFYYNSTQDICYEKMLNATYSVLSDTVVSDTEIAPKGKKYNGNEISRFINTATKIFELTKEFNSKTIKQAA</sequence>
<evidence type="ECO:0000313" key="2">
    <source>
        <dbReference type="Proteomes" id="UP001177212"/>
    </source>
</evidence>
<dbReference type="RefSeq" id="WP_305472497.1">
    <property type="nucleotide sequence ID" value="NZ_JAUYVT010000014.1"/>
</dbReference>
<reference evidence="1" key="1">
    <citation type="submission" date="2023-07" db="EMBL/GenBank/DDBJ databases">
        <title>Genome content predicts the carbon catabolic preferences of heterotrophic bacteria.</title>
        <authorList>
            <person name="Gralka M."/>
        </authorList>
    </citation>
    <scope>NUCLEOTIDE SEQUENCE</scope>
    <source>
        <strain evidence="1">4G09</strain>
    </source>
</reference>